<sequence>MKPPATLAISLAIFATLTLTKEIGYFQSSDCVDASGFESCYEDADQIFASCVNNNCAGSKACVDSCGGDSTCVLSKCPNLGIDCVKACDCVKNTDYIQCAATSCWNQVRK</sequence>
<evidence type="ECO:0000313" key="3">
    <source>
        <dbReference type="Proteomes" id="UP000326198"/>
    </source>
</evidence>
<feature type="signal peptide" evidence="1">
    <location>
        <begin position="1"/>
        <end position="20"/>
    </location>
</feature>
<evidence type="ECO:0000256" key="1">
    <source>
        <dbReference type="SAM" id="SignalP"/>
    </source>
</evidence>
<dbReference type="OrthoDB" id="3538998at2759"/>
<dbReference type="AlphaFoldDB" id="A0A5N7BQ05"/>
<feature type="chain" id="PRO_5024974730" description="Extracellular membrane protein CFEM domain-containing protein" evidence="1">
    <location>
        <begin position="21"/>
        <end position="110"/>
    </location>
</feature>
<accession>A0A5N7BQ05</accession>
<evidence type="ECO:0000313" key="2">
    <source>
        <dbReference type="EMBL" id="KAE8383859.1"/>
    </source>
</evidence>
<keyword evidence="3" id="KW-1185">Reference proteome</keyword>
<evidence type="ECO:0008006" key="4">
    <source>
        <dbReference type="Google" id="ProtNLM"/>
    </source>
</evidence>
<keyword evidence="1" id="KW-0732">Signal</keyword>
<reference evidence="2 3" key="1">
    <citation type="submission" date="2019-04" db="EMBL/GenBank/DDBJ databases">
        <title>Friends and foes A comparative genomics studyof 23 Aspergillus species from section Flavi.</title>
        <authorList>
            <consortium name="DOE Joint Genome Institute"/>
            <person name="Kjaerbolling I."/>
            <person name="Vesth T."/>
            <person name="Frisvad J.C."/>
            <person name="Nybo J.L."/>
            <person name="Theobald S."/>
            <person name="Kildgaard S."/>
            <person name="Isbrandt T."/>
            <person name="Kuo A."/>
            <person name="Sato A."/>
            <person name="Lyhne E.K."/>
            <person name="Kogle M.E."/>
            <person name="Wiebenga A."/>
            <person name="Kun R.S."/>
            <person name="Lubbers R.J."/>
            <person name="Makela M.R."/>
            <person name="Barry K."/>
            <person name="Chovatia M."/>
            <person name="Clum A."/>
            <person name="Daum C."/>
            <person name="Haridas S."/>
            <person name="He G."/>
            <person name="LaButti K."/>
            <person name="Lipzen A."/>
            <person name="Mondo S."/>
            <person name="Riley R."/>
            <person name="Salamov A."/>
            <person name="Simmons B.A."/>
            <person name="Magnuson J.K."/>
            <person name="Henrissat B."/>
            <person name="Mortensen U.H."/>
            <person name="Larsen T.O."/>
            <person name="Devries R.P."/>
            <person name="Grigoriev I.V."/>
            <person name="Machida M."/>
            <person name="Baker S.E."/>
            <person name="Andersen M.R."/>
        </authorList>
    </citation>
    <scope>NUCLEOTIDE SEQUENCE [LARGE SCALE GENOMIC DNA]</scope>
    <source>
        <strain evidence="2 3">IBT 29228</strain>
    </source>
</reference>
<name>A0A5N7BQ05_9EURO</name>
<dbReference type="Proteomes" id="UP000326198">
    <property type="component" value="Unassembled WGS sequence"/>
</dbReference>
<organism evidence="2 3">
    <name type="scientific">Aspergillus bertholletiae</name>
    <dbReference type="NCBI Taxonomy" id="1226010"/>
    <lineage>
        <taxon>Eukaryota</taxon>
        <taxon>Fungi</taxon>
        <taxon>Dikarya</taxon>
        <taxon>Ascomycota</taxon>
        <taxon>Pezizomycotina</taxon>
        <taxon>Eurotiomycetes</taxon>
        <taxon>Eurotiomycetidae</taxon>
        <taxon>Eurotiales</taxon>
        <taxon>Aspergillaceae</taxon>
        <taxon>Aspergillus</taxon>
        <taxon>Aspergillus subgen. Circumdati</taxon>
    </lineage>
</organism>
<proteinExistence type="predicted"/>
<dbReference type="EMBL" id="ML736153">
    <property type="protein sequence ID" value="KAE8383859.1"/>
    <property type="molecule type" value="Genomic_DNA"/>
</dbReference>
<gene>
    <name evidence="2" type="ORF">BDV26DRAFT_2565</name>
</gene>
<protein>
    <recommendedName>
        <fullName evidence="4">Extracellular membrane protein CFEM domain-containing protein</fullName>
    </recommendedName>
</protein>